<dbReference type="SUPFAM" id="SSF47027">
    <property type="entry name" value="Acyl-CoA binding protein"/>
    <property type="match status" value="1"/>
</dbReference>
<dbReference type="GO" id="GO:0006631">
    <property type="term" value="P:fatty acid metabolic process"/>
    <property type="evidence" value="ECO:0007669"/>
    <property type="project" value="TreeGrafter"/>
</dbReference>
<reference evidence="4" key="1">
    <citation type="journal article" date="2020" name="Stud. Mycol.">
        <title>101 Dothideomycetes genomes: a test case for predicting lifestyles and emergence of pathogens.</title>
        <authorList>
            <person name="Haridas S."/>
            <person name="Albert R."/>
            <person name="Binder M."/>
            <person name="Bloem J."/>
            <person name="Labutti K."/>
            <person name="Salamov A."/>
            <person name="Andreopoulos B."/>
            <person name="Baker S."/>
            <person name="Barry K."/>
            <person name="Bills G."/>
            <person name="Bluhm B."/>
            <person name="Cannon C."/>
            <person name="Castanera R."/>
            <person name="Culley D."/>
            <person name="Daum C."/>
            <person name="Ezra D."/>
            <person name="Gonzalez J."/>
            <person name="Henrissat B."/>
            <person name="Kuo A."/>
            <person name="Liang C."/>
            <person name="Lipzen A."/>
            <person name="Lutzoni F."/>
            <person name="Magnuson J."/>
            <person name="Mondo S."/>
            <person name="Nolan M."/>
            <person name="Ohm R."/>
            <person name="Pangilinan J."/>
            <person name="Park H.-J."/>
            <person name="Ramirez L."/>
            <person name="Alfaro M."/>
            <person name="Sun H."/>
            <person name="Tritt A."/>
            <person name="Yoshinaga Y."/>
            <person name="Zwiers L.-H."/>
            <person name="Turgeon B."/>
            <person name="Goodwin S."/>
            <person name="Spatafora J."/>
            <person name="Crous P."/>
            <person name="Grigoriev I."/>
        </authorList>
    </citation>
    <scope>NUCLEOTIDE SEQUENCE</scope>
    <source>
        <strain evidence="4">CBS 109.77</strain>
    </source>
</reference>
<comment type="similarity">
    <text evidence="1">Belongs to the ACBP family.</text>
</comment>
<dbReference type="PROSITE" id="PS51228">
    <property type="entry name" value="ACB_2"/>
    <property type="match status" value="1"/>
</dbReference>
<evidence type="ECO:0000259" key="3">
    <source>
        <dbReference type="PROSITE" id="PS51228"/>
    </source>
</evidence>
<protein>
    <recommendedName>
        <fullName evidence="3">ACB domain-containing protein</fullName>
    </recommendedName>
</protein>
<keyword evidence="5" id="KW-1185">Reference proteome</keyword>
<dbReference type="Gene3D" id="1.20.80.10">
    <property type="match status" value="1"/>
</dbReference>
<dbReference type="InterPro" id="IPR014352">
    <property type="entry name" value="FERM/acyl-CoA-bd_prot_sf"/>
</dbReference>
<dbReference type="InterPro" id="IPR000582">
    <property type="entry name" value="Acyl-CoA-binding_protein"/>
</dbReference>
<dbReference type="AlphaFoldDB" id="A0A6A6XJ18"/>
<feature type="domain" description="ACB" evidence="3">
    <location>
        <begin position="2"/>
        <end position="89"/>
    </location>
</feature>
<evidence type="ECO:0000256" key="1">
    <source>
        <dbReference type="ARBA" id="ARBA00005567"/>
    </source>
</evidence>
<evidence type="ECO:0000313" key="5">
    <source>
        <dbReference type="Proteomes" id="UP000799757"/>
    </source>
</evidence>
<evidence type="ECO:0000256" key="2">
    <source>
        <dbReference type="ARBA" id="ARBA00023121"/>
    </source>
</evidence>
<organism evidence="4 5">
    <name type="scientific">Melanomma pulvis-pyrius CBS 109.77</name>
    <dbReference type="NCBI Taxonomy" id="1314802"/>
    <lineage>
        <taxon>Eukaryota</taxon>
        <taxon>Fungi</taxon>
        <taxon>Dikarya</taxon>
        <taxon>Ascomycota</taxon>
        <taxon>Pezizomycotina</taxon>
        <taxon>Dothideomycetes</taxon>
        <taxon>Pleosporomycetidae</taxon>
        <taxon>Pleosporales</taxon>
        <taxon>Melanommataceae</taxon>
        <taxon>Melanomma</taxon>
    </lineage>
</organism>
<dbReference type="Pfam" id="PF00887">
    <property type="entry name" value="ACBP"/>
    <property type="match status" value="1"/>
</dbReference>
<dbReference type="InterPro" id="IPR035984">
    <property type="entry name" value="Acyl-CoA-binding_sf"/>
</dbReference>
<dbReference type="Proteomes" id="UP000799757">
    <property type="component" value="Unassembled WGS sequence"/>
</dbReference>
<dbReference type="EMBL" id="MU001845">
    <property type="protein sequence ID" value="KAF2795905.1"/>
    <property type="molecule type" value="Genomic_DNA"/>
</dbReference>
<sequence length="89" mass="10387">MVSAKFTQLYNEVRGLKGPTNDEQLELYGWAKIAKEEDFSAQKKPSALNLRDKYKYASWQRYVNEGLSPKDAEKQYIELAERLLAEQKK</sequence>
<keyword evidence="2" id="KW-0446">Lipid-binding</keyword>
<dbReference type="PANTHER" id="PTHR23310">
    <property type="entry name" value="ACYL-COA-BINDING PROTEIN, ACBP"/>
    <property type="match status" value="1"/>
</dbReference>
<proteinExistence type="inferred from homology"/>
<dbReference type="OrthoDB" id="346910at2759"/>
<gene>
    <name evidence="4" type="ORF">K505DRAFT_373616</name>
</gene>
<name>A0A6A6XJ18_9PLEO</name>
<evidence type="ECO:0000313" key="4">
    <source>
        <dbReference type="EMBL" id="KAF2795905.1"/>
    </source>
</evidence>
<dbReference type="GO" id="GO:0000062">
    <property type="term" value="F:fatty-acyl-CoA binding"/>
    <property type="evidence" value="ECO:0007669"/>
    <property type="project" value="InterPro"/>
</dbReference>
<accession>A0A6A6XJ18</accession>
<dbReference type="PANTHER" id="PTHR23310:SF62">
    <property type="entry name" value="ACYL-COA BINDING PROTEIN 1, ISOFORM A"/>
    <property type="match status" value="1"/>
</dbReference>